<dbReference type="EC" id="5.2.1.8" evidence="3 11"/>
<dbReference type="InterPro" id="IPR008880">
    <property type="entry name" value="Trigger_fac_C"/>
</dbReference>
<dbReference type="GO" id="GO:0044183">
    <property type="term" value="F:protein folding chaperone"/>
    <property type="evidence" value="ECO:0007669"/>
    <property type="project" value="TreeGrafter"/>
</dbReference>
<feature type="domain" description="PPIase FKBP-type" evidence="14">
    <location>
        <begin position="162"/>
        <end position="215"/>
    </location>
</feature>
<dbReference type="Gene3D" id="3.10.50.40">
    <property type="match status" value="1"/>
</dbReference>
<dbReference type="InterPro" id="IPR005215">
    <property type="entry name" value="Trig_fac"/>
</dbReference>
<keyword evidence="16" id="KW-1185">Reference proteome</keyword>
<dbReference type="GO" id="GO:0043335">
    <property type="term" value="P:protein unfolding"/>
    <property type="evidence" value="ECO:0007669"/>
    <property type="project" value="TreeGrafter"/>
</dbReference>
<dbReference type="PROSITE" id="PS50059">
    <property type="entry name" value="FKBP_PPIASE"/>
    <property type="match status" value="1"/>
</dbReference>
<comment type="caution">
    <text evidence="15">The sequence shown here is derived from an EMBL/GenBank/DDBJ whole genome shotgun (WGS) entry which is preliminary data.</text>
</comment>
<dbReference type="RefSeq" id="WP_123228495.1">
    <property type="nucleotide sequence ID" value="NZ_RJSE01000007.1"/>
</dbReference>
<dbReference type="GO" id="GO:0051301">
    <property type="term" value="P:cell division"/>
    <property type="evidence" value="ECO:0007669"/>
    <property type="project" value="UniProtKB-KW"/>
</dbReference>
<dbReference type="OrthoDB" id="9767721at2"/>
<organism evidence="15 16">
    <name type="scientific">Nocardioides marmoriginsengisoli</name>
    <dbReference type="NCBI Taxonomy" id="661483"/>
    <lineage>
        <taxon>Bacteria</taxon>
        <taxon>Bacillati</taxon>
        <taxon>Actinomycetota</taxon>
        <taxon>Actinomycetes</taxon>
        <taxon>Propionibacteriales</taxon>
        <taxon>Nocardioidaceae</taxon>
        <taxon>Nocardioides</taxon>
    </lineage>
</organism>
<evidence type="ECO:0000256" key="2">
    <source>
        <dbReference type="ARBA" id="ARBA00005464"/>
    </source>
</evidence>
<dbReference type="InterPro" id="IPR027304">
    <property type="entry name" value="Trigger_fact/SurA_dom_sf"/>
</dbReference>
<dbReference type="InterPro" id="IPR001179">
    <property type="entry name" value="PPIase_FKBP_dom"/>
</dbReference>
<name>A0A3N0CIC8_9ACTN</name>
<dbReference type="InterPro" id="IPR037041">
    <property type="entry name" value="Trigger_fac_C_sf"/>
</dbReference>
<evidence type="ECO:0000256" key="9">
    <source>
        <dbReference type="ARBA" id="ARBA00023306"/>
    </source>
</evidence>
<dbReference type="Gene3D" id="3.30.70.1050">
    <property type="entry name" value="Trigger factor ribosome-binding domain"/>
    <property type="match status" value="1"/>
</dbReference>
<dbReference type="Pfam" id="PF00254">
    <property type="entry name" value="FKBP_C"/>
    <property type="match status" value="1"/>
</dbReference>
<dbReference type="HAMAP" id="MF_00303">
    <property type="entry name" value="Trigger_factor_Tig"/>
    <property type="match status" value="1"/>
</dbReference>
<keyword evidence="6 11" id="KW-0697">Rotamase</keyword>
<evidence type="ECO:0000256" key="7">
    <source>
        <dbReference type="ARBA" id="ARBA00023186"/>
    </source>
</evidence>
<dbReference type="AlphaFoldDB" id="A0A3N0CIC8"/>
<evidence type="ECO:0000256" key="10">
    <source>
        <dbReference type="ARBA" id="ARBA00029986"/>
    </source>
</evidence>
<dbReference type="PIRSF" id="PIRSF003095">
    <property type="entry name" value="Trigger_factor"/>
    <property type="match status" value="1"/>
</dbReference>
<dbReference type="PANTHER" id="PTHR30560:SF3">
    <property type="entry name" value="TRIGGER FACTOR-LIKE PROTEIN TIG, CHLOROPLASTIC"/>
    <property type="match status" value="1"/>
</dbReference>
<evidence type="ECO:0000256" key="3">
    <source>
        <dbReference type="ARBA" id="ARBA00013194"/>
    </source>
</evidence>
<keyword evidence="8 11" id="KW-0413">Isomerase</keyword>
<evidence type="ECO:0000313" key="16">
    <source>
        <dbReference type="Proteomes" id="UP000267128"/>
    </source>
</evidence>
<dbReference type="SUPFAM" id="SSF54534">
    <property type="entry name" value="FKBP-like"/>
    <property type="match status" value="1"/>
</dbReference>
<dbReference type="SUPFAM" id="SSF102735">
    <property type="entry name" value="Trigger factor ribosome-binding domain"/>
    <property type="match status" value="1"/>
</dbReference>
<evidence type="ECO:0000256" key="13">
    <source>
        <dbReference type="RuleBase" id="RU003914"/>
    </source>
</evidence>
<dbReference type="GO" id="GO:0015031">
    <property type="term" value="P:protein transport"/>
    <property type="evidence" value="ECO:0007669"/>
    <property type="project" value="UniProtKB-UniRule"/>
</dbReference>
<keyword evidence="5 11" id="KW-0132">Cell division</keyword>
<comment type="subcellular location">
    <subcellularLocation>
        <location evidence="11">Cytoplasm</location>
    </subcellularLocation>
    <text evidence="11">About half TF is bound to the ribosome near the polypeptide exit tunnel while the other half is free in the cytoplasm.</text>
</comment>
<dbReference type="NCBIfam" id="TIGR00115">
    <property type="entry name" value="tig"/>
    <property type="match status" value="1"/>
</dbReference>
<sequence>MKSAVETLNPTRAKLTIEVPFEELKPSLDAAYQRIAKQVNVPGFRKGKVPPSVIDRQVGRGAVLDEAINDALPKLYVQALQENDLQPLAQPEIDITKLEDNDTLEFTAEVDVRPSIDLPSYDDLAVNVDAIVLSDEDIDEQVEALRERFATLNDVERAAADGDIVSIDLVASKDGEVVEGGEVTGYSYKVGAGDMLDGVDDALRGLSAGEEATFVSQLLGGDLAGEDVDVTVKVGSVKEQELPAFDDEFAQTASEFDTADELREDVKTRLERGKRLEQAAAARDAVLEKLLDSAEIPLPEGAVASELAERKGEIEQQLMYAGMTMEQYLDNEKQTVDEFEADLEKRVRDAMAAQFLLDEVAKSEELGVDQAELSQHLMRRAQQSGQNPDEFVKHMVEHNHIPEMVAEVVRGKALALIVEGAKVTDSAGGHVELKNLRPDGTIASAEEIAAAEAAAAEAATAAEEPAETE</sequence>
<comment type="similarity">
    <text evidence="2 11 13">Belongs to the FKBP-type PPIase family. Tig subfamily.</text>
</comment>
<dbReference type="GO" id="GO:0051083">
    <property type="term" value="P:'de novo' cotranslational protein folding"/>
    <property type="evidence" value="ECO:0007669"/>
    <property type="project" value="TreeGrafter"/>
</dbReference>
<keyword evidence="7 11" id="KW-0143">Chaperone</keyword>
<dbReference type="Pfam" id="PF05698">
    <property type="entry name" value="Trigger_C"/>
    <property type="match status" value="1"/>
</dbReference>
<keyword evidence="11" id="KW-0963">Cytoplasm</keyword>
<evidence type="ECO:0000259" key="14">
    <source>
        <dbReference type="PROSITE" id="PS50059"/>
    </source>
</evidence>
<protein>
    <recommendedName>
        <fullName evidence="4 11">Trigger factor</fullName>
        <shortName evidence="11">TF</shortName>
        <ecNumber evidence="3 11">5.2.1.8</ecNumber>
    </recommendedName>
    <alternativeName>
        <fullName evidence="10 11">PPIase</fullName>
    </alternativeName>
</protein>
<reference evidence="15 16" key="1">
    <citation type="submission" date="2018-11" db="EMBL/GenBank/DDBJ databases">
        <authorList>
            <person name="Li F."/>
        </authorList>
    </citation>
    <scope>NUCLEOTIDE SEQUENCE [LARGE SCALE GENOMIC DNA]</scope>
    <source>
        <strain evidence="15 16">Gsoil 097</strain>
    </source>
</reference>
<dbReference type="EMBL" id="RJSE01000007">
    <property type="protein sequence ID" value="RNL63202.1"/>
    <property type="molecule type" value="Genomic_DNA"/>
</dbReference>
<comment type="function">
    <text evidence="11">Involved in protein export. Acts as a chaperone by maintaining the newly synthesized protein in an open conformation. Functions as a peptidyl-prolyl cis-trans isomerase.</text>
</comment>
<evidence type="ECO:0000256" key="12">
    <source>
        <dbReference type="PROSITE-ProRule" id="PRU00277"/>
    </source>
</evidence>
<dbReference type="Proteomes" id="UP000267128">
    <property type="component" value="Unassembled WGS sequence"/>
</dbReference>
<dbReference type="Gene3D" id="1.10.3120.10">
    <property type="entry name" value="Trigger factor, C-terminal domain"/>
    <property type="match status" value="1"/>
</dbReference>
<comment type="catalytic activity">
    <reaction evidence="1 11 12">
        <text>[protein]-peptidylproline (omega=180) = [protein]-peptidylproline (omega=0)</text>
        <dbReference type="Rhea" id="RHEA:16237"/>
        <dbReference type="Rhea" id="RHEA-COMP:10747"/>
        <dbReference type="Rhea" id="RHEA-COMP:10748"/>
        <dbReference type="ChEBI" id="CHEBI:83833"/>
        <dbReference type="ChEBI" id="CHEBI:83834"/>
        <dbReference type="EC" id="5.2.1.8"/>
    </reaction>
</comment>
<dbReference type="InterPro" id="IPR046357">
    <property type="entry name" value="PPIase_dom_sf"/>
</dbReference>
<dbReference type="GO" id="GO:0005737">
    <property type="term" value="C:cytoplasm"/>
    <property type="evidence" value="ECO:0007669"/>
    <property type="project" value="UniProtKB-SubCell"/>
</dbReference>
<dbReference type="SUPFAM" id="SSF109998">
    <property type="entry name" value="Triger factor/SurA peptide-binding domain-like"/>
    <property type="match status" value="1"/>
</dbReference>
<proteinExistence type="inferred from homology"/>
<evidence type="ECO:0000256" key="6">
    <source>
        <dbReference type="ARBA" id="ARBA00023110"/>
    </source>
</evidence>
<evidence type="ECO:0000256" key="1">
    <source>
        <dbReference type="ARBA" id="ARBA00000971"/>
    </source>
</evidence>
<accession>A0A3N0CIC8</accession>
<evidence type="ECO:0000256" key="11">
    <source>
        <dbReference type="HAMAP-Rule" id="MF_00303"/>
    </source>
</evidence>
<evidence type="ECO:0000256" key="5">
    <source>
        <dbReference type="ARBA" id="ARBA00022618"/>
    </source>
</evidence>
<comment type="domain">
    <text evidence="11">Consists of 3 domains; the N-terminus binds the ribosome, the middle domain has PPIase activity, while the C-terminus has intrinsic chaperone activity on its own.</text>
</comment>
<evidence type="ECO:0000256" key="8">
    <source>
        <dbReference type="ARBA" id="ARBA00023235"/>
    </source>
</evidence>
<dbReference type="GO" id="GO:0003755">
    <property type="term" value="F:peptidyl-prolyl cis-trans isomerase activity"/>
    <property type="evidence" value="ECO:0007669"/>
    <property type="project" value="UniProtKB-UniRule"/>
</dbReference>
<dbReference type="InterPro" id="IPR036611">
    <property type="entry name" value="Trigger_fac_ribosome-bd_sf"/>
</dbReference>
<dbReference type="GO" id="GO:0043022">
    <property type="term" value="F:ribosome binding"/>
    <property type="evidence" value="ECO:0007669"/>
    <property type="project" value="TreeGrafter"/>
</dbReference>
<gene>
    <name evidence="11" type="primary">tig</name>
    <name evidence="15" type="ORF">EFK50_16020</name>
</gene>
<evidence type="ECO:0000313" key="15">
    <source>
        <dbReference type="EMBL" id="RNL63202.1"/>
    </source>
</evidence>
<evidence type="ECO:0000256" key="4">
    <source>
        <dbReference type="ARBA" id="ARBA00016902"/>
    </source>
</evidence>
<dbReference type="PANTHER" id="PTHR30560">
    <property type="entry name" value="TRIGGER FACTOR CHAPERONE AND PEPTIDYL-PROLYL CIS/TRANS ISOMERASE"/>
    <property type="match status" value="1"/>
</dbReference>
<keyword evidence="9 11" id="KW-0131">Cell cycle</keyword>
<dbReference type="InterPro" id="IPR008881">
    <property type="entry name" value="Trigger_fac_ribosome-bd_bac"/>
</dbReference>
<dbReference type="Pfam" id="PF05697">
    <property type="entry name" value="Trigger_N"/>
    <property type="match status" value="1"/>
</dbReference>